<dbReference type="Pfam" id="PF13614">
    <property type="entry name" value="AAA_31"/>
    <property type="match status" value="1"/>
</dbReference>
<dbReference type="PANTHER" id="PTHR13696:SF52">
    <property type="entry name" value="PARA FAMILY PROTEIN CT_582"/>
    <property type="match status" value="1"/>
</dbReference>
<reference evidence="3 4" key="1">
    <citation type="submission" date="2018-06" db="EMBL/GenBank/DDBJ databases">
        <title>Genomic Encyclopedia of Type Strains, Phase IV (KMG-IV): sequencing the most valuable type-strain genomes for metagenomic binning, comparative biology and taxonomic classification.</title>
        <authorList>
            <person name="Goeker M."/>
        </authorList>
    </citation>
    <scope>NUCLEOTIDE SEQUENCE [LARGE SCALE GENOMIC DNA]</scope>
    <source>
        <strain evidence="3 4">DSM 24032</strain>
    </source>
</reference>
<dbReference type="InParanoid" id="A0A395JQ41"/>
<dbReference type="SUPFAM" id="SSF52540">
    <property type="entry name" value="P-loop containing nucleoside triphosphate hydrolases"/>
    <property type="match status" value="1"/>
</dbReference>
<dbReference type="InterPro" id="IPR027417">
    <property type="entry name" value="P-loop_NTPase"/>
</dbReference>
<sequence length="259" mass="27852">MAKVISVTNQKGGVGKTTTSINLSAALVKRGKRILLLDMDPQGNASVGLGVDTSELENTIYDVLLGEATARDAIVQTDSGVDVMTANGDLAGAQVELLNEIGRELRLKKALVEVLPDYDYVFIDCPPALNVLTINALVASHSVMIPMQCEYFALEGLSALISTIRAIRETLNPSLKIEGLLRTMFDKRNSLSGEVSRQLETHFGNKVYDTVVPRNVRLAEAPSYGEPAISYSPQSKGARSYLLLADEILKIAAAKTTSA</sequence>
<evidence type="ECO:0000313" key="3">
    <source>
        <dbReference type="EMBL" id="RBP53774.1"/>
    </source>
</evidence>
<dbReference type="Proteomes" id="UP000253083">
    <property type="component" value="Unassembled WGS sequence"/>
</dbReference>
<evidence type="ECO:0000256" key="1">
    <source>
        <dbReference type="ARBA" id="ARBA00060876"/>
    </source>
</evidence>
<accession>A0A395JQ41</accession>
<dbReference type="Gene3D" id="3.40.50.300">
    <property type="entry name" value="P-loop containing nucleotide triphosphate hydrolases"/>
    <property type="match status" value="1"/>
</dbReference>
<keyword evidence="4" id="KW-1185">Reference proteome</keyword>
<dbReference type="OrthoDB" id="9815116at2"/>
<evidence type="ECO:0000259" key="2">
    <source>
        <dbReference type="Pfam" id="PF13614"/>
    </source>
</evidence>
<dbReference type="InterPro" id="IPR025669">
    <property type="entry name" value="AAA_dom"/>
</dbReference>
<dbReference type="AlphaFoldDB" id="A0A395JQ41"/>
<dbReference type="FunFam" id="3.40.50.300:FF:000285">
    <property type="entry name" value="Sporulation initiation inhibitor Soj"/>
    <property type="match status" value="1"/>
</dbReference>
<dbReference type="EMBL" id="QNRT01000001">
    <property type="protein sequence ID" value="RBP53774.1"/>
    <property type="molecule type" value="Genomic_DNA"/>
</dbReference>
<dbReference type="CDD" id="cd02042">
    <property type="entry name" value="ParAB_family"/>
    <property type="match status" value="1"/>
</dbReference>
<dbReference type="InterPro" id="IPR050678">
    <property type="entry name" value="DNA_Partitioning_ATPase"/>
</dbReference>
<gene>
    <name evidence="3" type="ORF">DFR28_1011163</name>
</gene>
<protein>
    <submittedName>
        <fullName evidence="3">Chromosome partitioning protein</fullName>
    </submittedName>
</protein>
<comment type="similarity">
    <text evidence="1">To B.subtilis soj.</text>
</comment>
<dbReference type="PIRSF" id="PIRSF009320">
    <property type="entry name" value="Nuc_binding_HP_1000"/>
    <property type="match status" value="1"/>
</dbReference>
<comment type="caution">
    <text evidence="3">The sequence shown here is derived from an EMBL/GenBank/DDBJ whole genome shotgun (WGS) entry which is preliminary data.</text>
</comment>
<dbReference type="FunCoup" id="A0A395JQ41">
    <property type="interactions" value="529"/>
</dbReference>
<feature type="domain" description="AAA" evidence="2">
    <location>
        <begin position="2"/>
        <end position="177"/>
    </location>
</feature>
<organism evidence="3 4">
    <name type="scientific">Arenicella xantha</name>
    <dbReference type="NCBI Taxonomy" id="644221"/>
    <lineage>
        <taxon>Bacteria</taxon>
        <taxon>Pseudomonadati</taxon>
        <taxon>Pseudomonadota</taxon>
        <taxon>Gammaproteobacteria</taxon>
        <taxon>Arenicellales</taxon>
        <taxon>Arenicellaceae</taxon>
        <taxon>Arenicella</taxon>
    </lineage>
</organism>
<dbReference type="RefSeq" id="WP_113953312.1">
    <property type="nucleotide sequence ID" value="NZ_QNRT01000001.1"/>
</dbReference>
<evidence type="ECO:0000313" key="4">
    <source>
        <dbReference type="Proteomes" id="UP000253083"/>
    </source>
</evidence>
<dbReference type="PANTHER" id="PTHR13696">
    <property type="entry name" value="P-LOOP CONTAINING NUCLEOSIDE TRIPHOSPHATE HYDROLASE"/>
    <property type="match status" value="1"/>
</dbReference>
<proteinExistence type="predicted"/>
<name>A0A395JQ41_9GAMM</name>